<dbReference type="GO" id="GO:0005524">
    <property type="term" value="F:ATP binding"/>
    <property type="evidence" value="ECO:0007669"/>
    <property type="project" value="UniProtKB-KW"/>
</dbReference>
<dbReference type="FunFam" id="3.30.565.10:FF:000006">
    <property type="entry name" value="Sensor histidine kinase WalK"/>
    <property type="match status" value="1"/>
</dbReference>
<comment type="caution">
    <text evidence="17">The sequence shown here is derived from an EMBL/GenBank/DDBJ whole genome shotgun (WGS) entry which is preliminary data.</text>
</comment>
<dbReference type="InterPro" id="IPR036097">
    <property type="entry name" value="HisK_dim/P_sf"/>
</dbReference>
<proteinExistence type="predicted"/>
<dbReference type="SUPFAM" id="SSF158472">
    <property type="entry name" value="HAMP domain-like"/>
    <property type="match status" value="1"/>
</dbReference>
<dbReference type="Pfam" id="PF00512">
    <property type="entry name" value="HisKA"/>
    <property type="match status" value="1"/>
</dbReference>
<dbReference type="PROSITE" id="PS50109">
    <property type="entry name" value="HIS_KIN"/>
    <property type="match status" value="1"/>
</dbReference>
<keyword evidence="9 17" id="KW-0418">Kinase</keyword>
<dbReference type="SUPFAM" id="SSF55874">
    <property type="entry name" value="ATPase domain of HSP90 chaperone/DNA topoisomerase II/histidine kinase"/>
    <property type="match status" value="1"/>
</dbReference>
<protein>
    <recommendedName>
        <fullName evidence="3">histidine kinase</fullName>
        <ecNumber evidence="3">2.7.13.3</ecNumber>
    </recommendedName>
</protein>
<dbReference type="SMART" id="SM00388">
    <property type="entry name" value="HisKA"/>
    <property type="match status" value="1"/>
</dbReference>
<dbReference type="GO" id="GO:0005886">
    <property type="term" value="C:plasma membrane"/>
    <property type="evidence" value="ECO:0007669"/>
    <property type="project" value="UniProtKB-SubCell"/>
</dbReference>
<gene>
    <name evidence="17" type="ORF">PEPNEM18_00535</name>
</gene>
<evidence type="ECO:0000256" key="10">
    <source>
        <dbReference type="ARBA" id="ARBA00022840"/>
    </source>
</evidence>
<evidence type="ECO:0000313" key="17">
    <source>
        <dbReference type="EMBL" id="CAC9925444.1"/>
    </source>
</evidence>
<evidence type="ECO:0000256" key="7">
    <source>
        <dbReference type="ARBA" id="ARBA00022692"/>
    </source>
</evidence>
<dbReference type="InterPro" id="IPR003661">
    <property type="entry name" value="HisK_dim/P_dom"/>
</dbReference>
<feature type="transmembrane region" description="Helical" evidence="14">
    <location>
        <begin position="176"/>
        <end position="194"/>
    </location>
</feature>
<dbReference type="SMART" id="SM00304">
    <property type="entry name" value="HAMP"/>
    <property type="match status" value="1"/>
</dbReference>
<keyword evidence="10" id="KW-0067">ATP-binding</keyword>
<dbReference type="InterPro" id="IPR004358">
    <property type="entry name" value="Sig_transdc_His_kin-like_C"/>
</dbReference>
<evidence type="ECO:0000256" key="6">
    <source>
        <dbReference type="ARBA" id="ARBA00022679"/>
    </source>
</evidence>
<dbReference type="InterPro" id="IPR050398">
    <property type="entry name" value="HssS/ArlS-like"/>
</dbReference>
<name>A0A6V6Y1F9_9FIRM</name>
<evidence type="ECO:0000256" key="11">
    <source>
        <dbReference type="ARBA" id="ARBA00022989"/>
    </source>
</evidence>
<comment type="catalytic activity">
    <reaction evidence="1">
        <text>ATP + protein L-histidine = ADP + protein N-phospho-L-histidine.</text>
        <dbReference type="EC" id="2.7.13.3"/>
    </reaction>
</comment>
<keyword evidence="13 14" id="KW-0472">Membrane</keyword>
<keyword evidence="11 14" id="KW-1133">Transmembrane helix</keyword>
<evidence type="ECO:0000256" key="13">
    <source>
        <dbReference type="ARBA" id="ARBA00023136"/>
    </source>
</evidence>
<evidence type="ECO:0000256" key="4">
    <source>
        <dbReference type="ARBA" id="ARBA00022475"/>
    </source>
</evidence>
<dbReference type="InterPro" id="IPR036890">
    <property type="entry name" value="HATPase_C_sf"/>
</dbReference>
<evidence type="ECO:0000256" key="9">
    <source>
        <dbReference type="ARBA" id="ARBA00022777"/>
    </source>
</evidence>
<dbReference type="SUPFAM" id="SSF47384">
    <property type="entry name" value="Homodimeric domain of signal transducing histidine kinase"/>
    <property type="match status" value="1"/>
</dbReference>
<evidence type="ECO:0000256" key="3">
    <source>
        <dbReference type="ARBA" id="ARBA00012438"/>
    </source>
</evidence>
<keyword evidence="8" id="KW-0547">Nucleotide-binding</keyword>
<keyword evidence="4" id="KW-1003">Cell membrane</keyword>
<evidence type="ECO:0000256" key="2">
    <source>
        <dbReference type="ARBA" id="ARBA00004651"/>
    </source>
</evidence>
<dbReference type="PROSITE" id="PS50885">
    <property type="entry name" value="HAMP"/>
    <property type="match status" value="1"/>
</dbReference>
<dbReference type="Proteomes" id="UP000586454">
    <property type="component" value="Unassembled WGS sequence"/>
</dbReference>
<keyword evidence="18" id="KW-1185">Reference proteome</keyword>
<feature type="domain" description="Histidine kinase" evidence="15">
    <location>
        <begin position="256"/>
        <end position="470"/>
    </location>
</feature>
<dbReference type="Gene3D" id="1.10.287.130">
    <property type="match status" value="1"/>
</dbReference>
<evidence type="ECO:0000256" key="12">
    <source>
        <dbReference type="ARBA" id="ARBA00023012"/>
    </source>
</evidence>
<keyword evidence="7 14" id="KW-0812">Transmembrane</keyword>
<evidence type="ECO:0000256" key="1">
    <source>
        <dbReference type="ARBA" id="ARBA00000085"/>
    </source>
</evidence>
<keyword evidence="5" id="KW-0597">Phosphoprotein</keyword>
<dbReference type="CDD" id="cd00075">
    <property type="entry name" value="HATPase"/>
    <property type="match status" value="1"/>
</dbReference>
<evidence type="ECO:0000256" key="8">
    <source>
        <dbReference type="ARBA" id="ARBA00022741"/>
    </source>
</evidence>
<dbReference type="PANTHER" id="PTHR45528:SF1">
    <property type="entry name" value="SENSOR HISTIDINE KINASE CPXA"/>
    <property type="match status" value="1"/>
</dbReference>
<keyword evidence="6" id="KW-0808">Transferase</keyword>
<evidence type="ECO:0000256" key="14">
    <source>
        <dbReference type="SAM" id="Phobius"/>
    </source>
</evidence>
<organism evidence="17 18">
    <name type="scientific">Aedoeadaptatus nemausensis</name>
    <dbReference type="NCBI Taxonomy" id="2582829"/>
    <lineage>
        <taxon>Bacteria</taxon>
        <taxon>Bacillati</taxon>
        <taxon>Bacillota</taxon>
        <taxon>Tissierellia</taxon>
        <taxon>Tissierellales</taxon>
        <taxon>Peptoniphilaceae</taxon>
        <taxon>Aedoeadaptatus</taxon>
    </lineage>
</organism>
<evidence type="ECO:0000256" key="5">
    <source>
        <dbReference type="ARBA" id="ARBA00022553"/>
    </source>
</evidence>
<evidence type="ECO:0000259" key="16">
    <source>
        <dbReference type="PROSITE" id="PS50885"/>
    </source>
</evidence>
<feature type="transmembrane region" description="Helical" evidence="14">
    <location>
        <begin position="16"/>
        <end position="39"/>
    </location>
</feature>
<dbReference type="FunFam" id="1.10.287.130:FF:000001">
    <property type="entry name" value="Two-component sensor histidine kinase"/>
    <property type="match status" value="1"/>
</dbReference>
<evidence type="ECO:0000313" key="18">
    <source>
        <dbReference type="Proteomes" id="UP000586454"/>
    </source>
</evidence>
<evidence type="ECO:0000259" key="15">
    <source>
        <dbReference type="PROSITE" id="PS50109"/>
    </source>
</evidence>
<dbReference type="InterPro" id="IPR005467">
    <property type="entry name" value="His_kinase_dom"/>
</dbReference>
<dbReference type="InterPro" id="IPR003660">
    <property type="entry name" value="HAMP_dom"/>
</dbReference>
<dbReference type="PRINTS" id="PR00344">
    <property type="entry name" value="BCTRLSENSOR"/>
</dbReference>
<dbReference type="AlphaFoldDB" id="A0A6V6Y1F9"/>
<dbReference type="Gene3D" id="6.10.340.10">
    <property type="match status" value="1"/>
</dbReference>
<dbReference type="CDD" id="cd06225">
    <property type="entry name" value="HAMP"/>
    <property type="match status" value="1"/>
</dbReference>
<sequence length="478" mass="55195">MKRQNIVDQKSIRVKFWLYFSGMAIFILILLWLLQIVFINSFYESMKIRDTEKVGRLVTRQFGKKDFEETLLRYSFEKNLSLQVYNDQGGLVFPLNPLDYIYRPMLSKEDFFTYFLPLLKDNKTEETYVADYKYEDSSSILYVSYLGEQAGERFFLAVSASVDPVDSTVEILKNQLIIVSFISILLAFIISYYLSSRLAKPLSDMAMTARALGQGDFSVQFKEQEYTEMNDLAKTLNYATGELTDALEMRKDLIANVSHDFKTPLTVIKSYGEMIRDISGDNKELREKHTQTILEEVDYLTNFVNDLLDLSRVESGLGTLSLTDVNLKDLTKEVLARFKNLKEKGYIFRIHGDGTMVCDSNKIRQVIYNFISNGINYSQNKKEIDIYIISEGNMITYCVRDYGKGIPKEDQDSIWERFYRGRDHHERQMVGTGLGLFICKNILELHGYRYGVKSEIGVGSTFYFQGPSGENASEKEEV</sequence>
<dbReference type="Pfam" id="PF02518">
    <property type="entry name" value="HATPase_c"/>
    <property type="match status" value="1"/>
</dbReference>
<reference evidence="17 18" key="1">
    <citation type="submission" date="2020-06" db="EMBL/GenBank/DDBJ databases">
        <authorList>
            <person name="Criscuolo A."/>
        </authorList>
    </citation>
    <scope>NUCLEOTIDE SEQUENCE [LARGE SCALE GENOMIC DNA]</scope>
    <source>
        <strain evidence="17">1804121828</strain>
    </source>
</reference>
<accession>A0A6V6Y1F9</accession>
<dbReference type="GO" id="GO:0000155">
    <property type="term" value="F:phosphorelay sensor kinase activity"/>
    <property type="evidence" value="ECO:0007669"/>
    <property type="project" value="InterPro"/>
</dbReference>
<dbReference type="InterPro" id="IPR003594">
    <property type="entry name" value="HATPase_dom"/>
</dbReference>
<feature type="domain" description="HAMP" evidence="16">
    <location>
        <begin position="196"/>
        <end position="248"/>
    </location>
</feature>
<dbReference type="EC" id="2.7.13.3" evidence="3"/>
<dbReference type="CDD" id="cd00082">
    <property type="entry name" value="HisKA"/>
    <property type="match status" value="1"/>
</dbReference>
<dbReference type="PANTHER" id="PTHR45528">
    <property type="entry name" value="SENSOR HISTIDINE KINASE CPXA"/>
    <property type="match status" value="1"/>
</dbReference>
<comment type="subcellular location">
    <subcellularLocation>
        <location evidence="2">Cell membrane</location>
        <topology evidence="2">Multi-pass membrane protein</topology>
    </subcellularLocation>
</comment>
<dbReference type="Gene3D" id="3.30.565.10">
    <property type="entry name" value="Histidine kinase-like ATPase, C-terminal domain"/>
    <property type="match status" value="1"/>
</dbReference>
<dbReference type="RefSeq" id="WP_246285878.1">
    <property type="nucleotide sequence ID" value="NZ_CAIJCS010000014.1"/>
</dbReference>
<dbReference type="SMART" id="SM00387">
    <property type="entry name" value="HATPase_c"/>
    <property type="match status" value="1"/>
</dbReference>
<keyword evidence="12" id="KW-0902">Two-component regulatory system</keyword>
<dbReference type="EMBL" id="CAIJCS010000014">
    <property type="protein sequence ID" value="CAC9925444.1"/>
    <property type="molecule type" value="Genomic_DNA"/>
</dbReference>